<feature type="compositionally biased region" description="Basic and acidic residues" evidence="3">
    <location>
        <begin position="246"/>
        <end position="262"/>
    </location>
</feature>
<name>A0A667X3Y2_9TELE</name>
<proteinExistence type="inferred from homology"/>
<feature type="region of interest" description="Disordered" evidence="3">
    <location>
        <begin position="195"/>
        <end position="222"/>
    </location>
</feature>
<dbReference type="InParanoid" id="A0A667X3Y2"/>
<feature type="compositionally biased region" description="Basic and acidic residues" evidence="3">
    <location>
        <begin position="856"/>
        <end position="885"/>
    </location>
</feature>
<reference evidence="5" key="2">
    <citation type="submission" date="2025-08" db="UniProtKB">
        <authorList>
            <consortium name="Ensembl"/>
        </authorList>
    </citation>
    <scope>IDENTIFICATION</scope>
</reference>
<keyword evidence="2" id="KW-0677">Repeat</keyword>
<evidence type="ECO:0000256" key="1">
    <source>
        <dbReference type="ARBA" id="ARBA00009646"/>
    </source>
</evidence>
<feature type="region of interest" description="Disordered" evidence="3">
    <location>
        <begin position="237"/>
        <end position="264"/>
    </location>
</feature>
<protein>
    <submittedName>
        <fullName evidence="5">Crystallin beta-gamma domain containing 1a</fullName>
    </submittedName>
</protein>
<evidence type="ECO:0000259" key="4">
    <source>
        <dbReference type="PROSITE" id="PS50915"/>
    </source>
</evidence>
<dbReference type="SMART" id="SM00458">
    <property type="entry name" value="RICIN"/>
    <property type="match status" value="1"/>
</dbReference>
<feature type="compositionally biased region" description="Basic and acidic residues" evidence="3">
    <location>
        <begin position="835"/>
        <end position="849"/>
    </location>
</feature>
<dbReference type="SMART" id="SM00247">
    <property type="entry name" value="XTALbg"/>
    <property type="match status" value="6"/>
</dbReference>
<feature type="region of interest" description="Disordered" evidence="3">
    <location>
        <begin position="1288"/>
        <end position="1363"/>
    </location>
</feature>
<feature type="region of interest" description="Disordered" evidence="3">
    <location>
        <begin position="563"/>
        <end position="709"/>
    </location>
</feature>
<feature type="compositionally biased region" description="Polar residues" evidence="3">
    <location>
        <begin position="495"/>
        <end position="507"/>
    </location>
</feature>
<organism evidence="5 6">
    <name type="scientific">Myripristis murdjan</name>
    <name type="common">pinecone soldierfish</name>
    <dbReference type="NCBI Taxonomy" id="586833"/>
    <lineage>
        <taxon>Eukaryota</taxon>
        <taxon>Metazoa</taxon>
        <taxon>Chordata</taxon>
        <taxon>Craniata</taxon>
        <taxon>Vertebrata</taxon>
        <taxon>Euteleostomi</taxon>
        <taxon>Actinopterygii</taxon>
        <taxon>Neopterygii</taxon>
        <taxon>Teleostei</taxon>
        <taxon>Neoteleostei</taxon>
        <taxon>Acanthomorphata</taxon>
        <taxon>Holocentriformes</taxon>
        <taxon>Holocentridae</taxon>
        <taxon>Myripristis</taxon>
    </lineage>
</organism>
<gene>
    <name evidence="5" type="primary">crybg1a</name>
</gene>
<evidence type="ECO:0000313" key="5">
    <source>
        <dbReference type="Ensembl" id="ENSMMDP00005009937.1"/>
    </source>
</evidence>
<sequence length="2386" mass="260835">MIERISSFFSSKRKRSRQFSDASNDGGSVSSPASPLSPRSPQSPEEEGLKTPTASRKDREITGLEVTETEREKGAAYDCSPSPSGSSLASLATGELPFADSDSSGRSSVREVHICRVSTGDEPGFTESVVEEVSKRLQVHLGETSLKEADGSSEGIAAPKSPNMTAISSESKKTSLKIGGKGNSSALVGVKLSSHSNLSSGESPAAARSPSPQVAEAPRSASPVQLHKAIWVETHLGEEEVEGQWEGDKERDTEKERKESFRSDSPPVLAIPVTVIPVDDSVTQGLSAIILLICCIKTIVFPTGSKTPTVLSKQLCKRSNSHEERDKASPSPPPTKRDKAVSVKHGKQSDVHSNTSGPSPKSPIRDPRESSSSRSKLPMLHQKSPTKVISRKLQDSATRNSATTSTTLQKSLPENSSTETPVKVSDSTVVEDTRPQDSVKDKSNDDILSSEFEPKTVHGDILPVSDSTVDEKQITELVDNQSSSCEINIEKPEGTETSELVTKTGSPVSEEVSKIQTTQDDDAVIKINSQVKATPVMDLTPEAAAGSEAVKTIEALLPEVTEASNAEADSQGREHEAKVQRKSPAQNAPHIESDFTTQEEQTLSPPESSQITAKDHPMASMTQPTSNTKLDLIQEKRPSELNSTGLDRDIIPSNEDVTDTVAEPEATDNSHCDKNTNSNHKTAVPSNASLKASNELIPKEEISKNDISTEMSLENQDADGKNSCRVMPPAVSVDADLAVTEQQTSAGIVGEKHGLSEAQITDKVIENDVLSYNVAIDSMKNSEVQKKGEEEIDTKPGTDMQTEAVIVLKSLNDASVESADSKRSSKQGLKAIIIKDEVEKDTAKPEKPSDPSTEAKCLKPESEQEPNRADTKALEEKRGGAEQAEKISALPENAVTVVSAKQESNVSLKECEYKETERTEQQMKTSMKNSKQEQEPKLVSQKDEKVQDNNAKEEDKHSAVLKENIISQMESTQKPKATQMDEGTKEKTEINESEKNSLVNETAPESTGAEVTSKKDLKSIIVKHQDEDAKPKKNTESSLPNQKSQQEPETVSTKTSEGKRKGTKLPAKSSVVKTENPVCMTDMKQEQKILIKENVEDENKEAKQDNEQIKAPKMEVKQESKPVFIKDAVSNEKGAQLESENKPSVASDKMSEQKQETVSTKVLEGRGKDTKGPVKSSIITAENAGTTTDLTLEHNIPIKERAVDENKETNQESRQINAPEIEIKQKSTPIGIKTDLSKEKCAVQENKPNVSDEKLEQTHETVSTKALEEKRKDTKIPAKSVTVKETLIESPQFAKTFPSHSMSSPVTMKPSTARPKTLELNTESPSSWLDVEHRPKHDKKKDDKKRRPCATASTDKTADVDDLDDFIRNIKESGIPFSMPLKKHSHVKTPSPPFAMPAIKEDHFEKTFDPEEFQFGLRKNGVGFKDPSPAMVLKQREGRAKHGQRTLPTDTAKTFDEVQETDAVTEETKGEAGKEEVQNNGEQHGKLTSRLGRMSILSSLLSSPRSSRKAKEETASVSNGTLPPKQQQSTASPREKGTVHPPLPGIETDKAGVKDMDPGPLVGVGVGAANESEISPSSLPPLPSFSEVKLPEHLEQYLKRDKGESVTSQGSTQTKTQLSAEGRTVMDQGLTTGPPNVDAGPTGLAPPSSSIQQISGNGLRTSRTKVGVRIILEGFHKRPGKILIHEHARFGGEAFEVHHDLEDATMMKLSPVISVTVTRGCWLLYEKPGFQGRTIALEEGPTQQIVNMWAEEGTPTTLDETGQAIPTAPMVIGSMRLVVRDYSVPCIDLFTEVNGLGRRSSYCEDTVEIGSYGMPQSTGSIKVHSGVWLVYSDPGFGGFLAVLEVGEYACPEAWGFPEPFIGSLRALRMGSMKVEHPNEVKALVFEKPNFDGECMEVEGDVYNLIEGDNQPEEEAEGGVGEKKILSTVGSVKILGGLWVGYDEADFEGQQYILEEGEYRHCSDWGGHADGFLSLRPVRSDFLSPHVRLFSEPEFGERGVNVDLMGPVVNMEDTGFGVKTQSVNVLGGVWVAFENPGFSGDLYILERGLYGRPEDWGAHNFKISSILPVLQDTLMGSRKFKLHLFSEPDFQGRRLVLEDSVAALDEDFMPKSCRVLAGSWVAYEGAQFTENMYVLEEGEYPNTETMGLLSADSNIHSIQTIGHEFSLPSIVLFSKVGCTGRRVGMTDGVVSLPQAGLDSRIRSVVVDGGMWVLYERCNYCGRQMLLLPSEVGDWLKFSGWQQIGSLRPLLQRQMYIRLRSRETGFVMSLTGSLDDIQLMRIQAQEETGGPEQVWLYQEGQLTCKLVEDCCLDTTGNMVMAGSRLCVSPERGKDSQLWNITPDGVVRCHLKPDLVLEVKGGQQYDKHQVILNTFDEKKVNQKWSLEIL</sequence>
<dbReference type="Pfam" id="PF00030">
    <property type="entry name" value="Crystall"/>
    <property type="match status" value="6"/>
</dbReference>
<feature type="domain" description="Beta/gamma crystallin 'Greek key'" evidence="4">
    <location>
        <begin position="1720"/>
        <end position="1779"/>
    </location>
</feature>
<feature type="domain" description="Beta/gamma crystallin 'Greek key'" evidence="4">
    <location>
        <begin position="2208"/>
        <end position="2249"/>
    </location>
</feature>
<feature type="compositionally biased region" description="Polar residues" evidence="3">
    <location>
        <begin position="996"/>
        <end position="1005"/>
    </location>
</feature>
<feature type="region of interest" description="Disordered" evidence="3">
    <location>
        <begin position="1244"/>
        <end position="1273"/>
    </location>
</feature>
<feature type="domain" description="Beta/gamma crystallin 'Greek key'" evidence="4">
    <location>
        <begin position="2117"/>
        <end position="2161"/>
    </location>
</feature>
<dbReference type="PROSITE" id="PS50915">
    <property type="entry name" value="CRYSTALLIN_BETA_GAMMA"/>
    <property type="match status" value="7"/>
</dbReference>
<dbReference type="PANTHER" id="PTHR11818:SF2">
    <property type="entry name" value="BETA_GAMMA CRYSTALLIN DOMAIN-CONTAINING PROTEIN 1"/>
    <property type="match status" value="1"/>
</dbReference>
<dbReference type="InterPro" id="IPR000772">
    <property type="entry name" value="Ricin_B_lectin"/>
</dbReference>
<feature type="compositionally biased region" description="Basic and acidic residues" evidence="3">
    <location>
        <begin position="1466"/>
        <end position="1477"/>
    </location>
</feature>
<dbReference type="PROSITE" id="PS50231">
    <property type="entry name" value="RICIN_B_LECTIN"/>
    <property type="match status" value="1"/>
</dbReference>
<feature type="compositionally biased region" description="Basic and acidic residues" evidence="3">
    <location>
        <begin position="909"/>
        <end position="921"/>
    </location>
</feature>
<feature type="compositionally biased region" description="Polar residues" evidence="3">
    <location>
        <begin position="1647"/>
        <end position="1658"/>
    </location>
</feature>
<feature type="domain" description="Beta/gamma crystallin 'Greek key'" evidence="4">
    <location>
        <begin position="1936"/>
        <end position="1978"/>
    </location>
</feature>
<feature type="compositionally biased region" description="Low complexity" evidence="3">
    <location>
        <begin position="28"/>
        <end position="43"/>
    </location>
</feature>
<feature type="domain" description="Beta/gamma crystallin 'Greek key'" evidence="4">
    <location>
        <begin position="1826"/>
        <end position="1868"/>
    </location>
</feature>
<accession>A0A667X3Y2</accession>
<feature type="compositionally biased region" description="Polar residues" evidence="3">
    <location>
        <begin position="1036"/>
        <end position="1055"/>
    </location>
</feature>
<feature type="compositionally biased region" description="Basic and acidic residues" evidence="3">
    <location>
        <begin position="1196"/>
        <end position="1211"/>
    </location>
</feature>
<feature type="compositionally biased region" description="Basic and acidic residues" evidence="3">
    <location>
        <begin position="1547"/>
        <end position="1557"/>
    </location>
</feature>
<dbReference type="InterPro" id="IPR050252">
    <property type="entry name" value="Beta/Gamma-Crystallin"/>
</dbReference>
<feature type="region of interest" description="Disordered" evidence="3">
    <location>
        <begin position="1"/>
        <end position="109"/>
    </location>
</feature>
<comment type="similarity">
    <text evidence="1">Belongs to the beta/gamma-crystallin family.</text>
</comment>
<feature type="compositionally biased region" description="Low complexity" evidence="3">
    <location>
        <begin position="1489"/>
        <end position="1505"/>
    </location>
</feature>
<dbReference type="InterPro" id="IPR035992">
    <property type="entry name" value="Ricin_B-like_lectins"/>
</dbReference>
<feature type="compositionally biased region" description="Polar residues" evidence="3">
    <location>
        <begin position="1515"/>
        <end position="1532"/>
    </location>
</feature>
<feature type="compositionally biased region" description="Basic and acidic residues" evidence="3">
    <location>
        <begin position="1100"/>
        <end position="1120"/>
    </location>
</feature>
<feature type="compositionally biased region" description="Polar residues" evidence="3">
    <location>
        <begin position="965"/>
        <end position="976"/>
    </location>
</feature>
<feature type="compositionally biased region" description="Low complexity" evidence="3">
    <location>
        <begin position="80"/>
        <end position="94"/>
    </location>
</feature>
<feature type="compositionally biased region" description="Low complexity" evidence="3">
    <location>
        <begin position="1"/>
        <end position="10"/>
    </location>
</feature>
<feature type="compositionally biased region" description="Polar residues" evidence="3">
    <location>
        <begin position="675"/>
        <end position="692"/>
    </location>
</feature>
<feature type="compositionally biased region" description="Basic residues" evidence="3">
    <location>
        <begin position="1336"/>
        <end position="1348"/>
    </location>
</feature>
<feature type="region of interest" description="Disordered" evidence="3">
    <location>
        <begin position="316"/>
        <end position="447"/>
    </location>
</feature>
<feature type="compositionally biased region" description="Low complexity" evidence="3">
    <location>
        <begin position="396"/>
        <end position="407"/>
    </location>
</feature>
<feature type="region of interest" description="Disordered" evidence="3">
    <location>
        <begin position="1095"/>
        <end position="1218"/>
    </location>
</feature>
<feature type="compositionally biased region" description="Polar residues" evidence="3">
    <location>
        <begin position="620"/>
        <end position="629"/>
    </location>
</feature>
<feature type="compositionally biased region" description="Polar residues" evidence="3">
    <location>
        <begin position="594"/>
        <end position="612"/>
    </location>
</feature>
<feature type="compositionally biased region" description="Basic and acidic residues" evidence="3">
    <location>
        <begin position="1012"/>
        <end position="1035"/>
    </location>
</feature>
<feature type="compositionally biased region" description="Basic and acidic residues" evidence="3">
    <location>
        <begin position="1250"/>
        <end position="1259"/>
    </location>
</feature>
<dbReference type="Proteomes" id="UP000472263">
    <property type="component" value="Chromosome 22"/>
</dbReference>
<evidence type="ECO:0000313" key="6">
    <source>
        <dbReference type="Proteomes" id="UP000472263"/>
    </source>
</evidence>
<feature type="compositionally biased region" description="Polar residues" evidence="3">
    <location>
        <begin position="1605"/>
        <end position="1619"/>
    </location>
</feature>
<reference evidence="5" key="3">
    <citation type="submission" date="2025-09" db="UniProtKB">
        <authorList>
            <consortium name="Ensembl"/>
        </authorList>
    </citation>
    <scope>IDENTIFICATION</scope>
</reference>
<feature type="region of interest" description="Disordered" evidence="3">
    <location>
        <begin position="1433"/>
        <end position="1585"/>
    </location>
</feature>
<dbReference type="Pfam" id="PF00652">
    <property type="entry name" value="Ricin_B_lectin"/>
    <property type="match status" value="1"/>
</dbReference>
<dbReference type="Ensembl" id="ENSMMDT00005010245.1">
    <property type="protein sequence ID" value="ENSMMDP00005009937.1"/>
    <property type="gene ID" value="ENSMMDG00005005420.1"/>
</dbReference>
<dbReference type="InterPro" id="IPR011024">
    <property type="entry name" value="G_crystallin-like"/>
</dbReference>
<dbReference type="GO" id="GO:0007601">
    <property type="term" value="P:visual perception"/>
    <property type="evidence" value="ECO:0007669"/>
    <property type="project" value="TreeGrafter"/>
</dbReference>
<feature type="compositionally biased region" description="Polar residues" evidence="3">
    <location>
        <begin position="1298"/>
        <end position="1310"/>
    </location>
</feature>
<feature type="region of interest" description="Disordered" evidence="3">
    <location>
        <begin position="1377"/>
        <end position="1397"/>
    </location>
</feature>
<feature type="compositionally biased region" description="Basic and acidic residues" evidence="3">
    <location>
        <begin position="431"/>
        <end position="445"/>
    </location>
</feature>
<evidence type="ECO:0000256" key="2">
    <source>
        <dbReference type="ARBA" id="ARBA00022737"/>
    </source>
</evidence>
<dbReference type="FunCoup" id="A0A667X3Y2">
    <property type="interactions" value="11"/>
</dbReference>
<feature type="compositionally biased region" description="Polar residues" evidence="3">
    <location>
        <begin position="1177"/>
        <end position="1190"/>
    </location>
</feature>
<feature type="compositionally biased region" description="Polar residues" evidence="3">
    <location>
        <begin position="408"/>
        <end position="430"/>
    </location>
</feature>
<dbReference type="Gene3D" id="2.60.20.10">
    <property type="entry name" value="Crystallins"/>
    <property type="match status" value="6"/>
</dbReference>
<feature type="compositionally biased region" description="Basic and acidic residues" evidence="3">
    <location>
        <begin position="930"/>
        <end position="960"/>
    </location>
</feature>
<reference evidence="5" key="1">
    <citation type="submission" date="2019-06" db="EMBL/GenBank/DDBJ databases">
        <authorList>
            <consortium name="Wellcome Sanger Institute Data Sharing"/>
        </authorList>
    </citation>
    <scope>NUCLEOTIDE SEQUENCE [LARGE SCALE GENOMIC DNA]</scope>
</reference>
<feature type="region of interest" description="Disordered" evidence="3">
    <location>
        <begin position="835"/>
        <end position="1081"/>
    </location>
</feature>
<feature type="region of interest" description="Disordered" evidence="3">
    <location>
        <begin position="492"/>
        <end position="517"/>
    </location>
</feature>
<feature type="compositionally biased region" description="Basic and acidic residues" evidence="3">
    <location>
        <begin position="982"/>
        <end position="995"/>
    </location>
</feature>
<keyword evidence="6" id="KW-1185">Reference proteome</keyword>
<dbReference type="GeneTree" id="ENSGT00940000155695"/>
<feature type="region of interest" description="Disordered" evidence="3">
    <location>
        <begin position="1600"/>
        <end position="1658"/>
    </location>
</feature>
<dbReference type="InterPro" id="IPR001064">
    <property type="entry name" value="Beta/gamma_crystallin"/>
</dbReference>
<feature type="compositionally biased region" description="Basic and acidic residues" evidence="3">
    <location>
        <begin position="55"/>
        <end position="75"/>
    </location>
</feature>
<dbReference type="SUPFAM" id="SSF50370">
    <property type="entry name" value="Ricin B-like lectins"/>
    <property type="match status" value="1"/>
</dbReference>
<feature type="region of interest" description="Disordered" evidence="3">
    <location>
        <begin position="141"/>
        <end position="181"/>
    </location>
</feature>
<feature type="compositionally biased region" description="Basic and acidic residues" evidence="3">
    <location>
        <begin position="1163"/>
        <end position="1172"/>
    </location>
</feature>
<evidence type="ECO:0000256" key="3">
    <source>
        <dbReference type="SAM" id="MobiDB-lite"/>
    </source>
</evidence>
<feature type="domain" description="Beta/gamma crystallin 'Greek key'" evidence="4">
    <location>
        <begin position="2027"/>
        <end position="2069"/>
    </location>
</feature>
<feature type="compositionally biased region" description="Basic and acidic residues" evidence="3">
    <location>
        <begin position="570"/>
        <end position="579"/>
    </location>
</feature>
<dbReference type="GO" id="GO:0005212">
    <property type="term" value="F:structural constituent of eye lens"/>
    <property type="evidence" value="ECO:0007669"/>
    <property type="project" value="TreeGrafter"/>
</dbReference>
<dbReference type="GO" id="GO:0002088">
    <property type="term" value="P:lens development in camera-type eye"/>
    <property type="evidence" value="ECO:0007669"/>
    <property type="project" value="TreeGrafter"/>
</dbReference>
<dbReference type="Gene3D" id="2.80.10.50">
    <property type="match status" value="1"/>
</dbReference>
<dbReference type="SUPFAM" id="SSF49695">
    <property type="entry name" value="gamma-Crystallin-like"/>
    <property type="match status" value="3"/>
</dbReference>
<feature type="domain" description="Beta/gamma crystallin 'Greek key'" evidence="4">
    <location>
        <begin position="1880"/>
        <end position="1935"/>
    </location>
</feature>
<dbReference type="PANTHER" id="PTHR11818">
    <property type="entry name" value="BETA/GAMMA CRYSTALLIN"/>
    <property type="match status" value="1"/>
</dbReference>